<reference evidence="1 2" key="1">
    <citation type="submission" date="2019-02" db="EMBL/GenBank/DDBJ databases">
        <title>Genomic Encyclopedia of Type Strains, Phase IV (KMG-IV): sequencing the most valuable type-strain genomes for metagenomic binning, comparative biology and taxonomic classification.</title>
        <authorList>
            <person name="Goeker M."/>
        </authorList>
    </citation>
    <scope>NUCLEOTIDE SEQUENCE [LARGE SCALE GENOMIC DNA]</scope>
    <source>
        <strain evidence="1 2">DSM 101727</strain>
    </source>
</reference>
<dbReference type="InterPro" id="IPR037175">
    <property type="entry name" value="KFase_sf"/>
</dbReference>
<dbReference type="GO" id="GO:0004061">
    <property type="term" value="F:arylformamidase activity"/>
    <property type="evidence" value="ECO:0007669"/>
    <property type="project" value="InterPro"/>
</dbReference>
<dbReference type="PANTHER" id="PTHR31118">
    <property type="entry name" value="CYCLASE-LIKE PROTEIN 2"/>
    <property type="match status" value="1"/>
</dbReference>
<dbReference type="Proteomes" id="UP000294257">
    <property type="component" value="Unassembled WGS sequence"/>
</dbReference>
<dbReference type="AlphaFoldDB" id="A0A4Q7KF76"/>
<accession>A0A4Q7KF76</accession>
<dbReference type="Gene3D" id="3.50.30.50">
    <property type="entry name" value="Putative cyclase"/>
    <property type="match status" value="1"/>
</dbReference>
<dbReference type="GO" id="GO:0019441">
    <property type="term" value="P:L-tryptophan catabolic process to kynurenine"/>
    <property type="evidence" value="ECO:0007669"/>
    <property type="project" value="InterPro"/>
</dbReference>
<proteinExistence type="predicted"/>
<name>A0A4Q7KF76_9PSEU</name>
<dbReference type="SUPFAM" id="SSF102198">
    <property type="entry name" value="Putative cyclase"/>
    <property type="match status" value="1"/>
</dbReference>
<organism evidence="1 2">
    <name type="scientific">Herbihabitans rhizosphaerae</name>
    <dbReference type="NCBI Taxonomy" id="1872711"/>
    <lineage>
        <taxon>Bacteria</taxon>
        <taxon>Bacillati</taxon>
        <taxon>Actinomycetota</taxon>
        <taxon>Actinomycetes</taxon>
        <taxon>Pseudonocardiales</taxon>
        <taxon>Pseudonocardiaceae</taxon>
        <taxon>Herbihabitans</taxon>
    </lineage>
</organism>
<dbReference type="EMBL" id="SGWQ01000015">
    <property type="protein sequence ID" value="RZS31181.1"/>
    <property type="molecule type" value="Genomic_DNA"/>
</dbReference>
<dbReference type="OrthoDB" id="7067800at2"/>
<dbReference type="RefSeq" id="WP_130348324.1">
    <property type="nucleotide sequence ID" value="NZ_SGWQ01000015.1"/>
</dbReference>
<gene>
    <name evidence="1" type="ORF">EV193_11560</name>
</gene>
<dbReference type="InterPro" id="IPR007325">
    <property type="entry name" value="KFase/CYL"/>
</dbReference>
<comment type="caution">
    <text evidence="1">The sequence shown here is derived from an EMBL/GenBank/DDBJ whole genome shotgun (WGS) entry which is preliminary data.</text>
</comment>
<keyword evidence="2" id="KW-1185">Reference proteome</keyword>
<evidence type="ECO:0000313" key="1">
    <source>
        <dbReference type="EMBL" id="RZS31181.1"/>
    </source>
</evidence>
<dbReference type="PANTHER" id="PTHR31118:SF12">
    <property type="entry name" value="CYCLASE-LIKE PROTEIN 2"/>
    <property type="match status" value="1"/>
</dbReference>
<sequence length="303" mass="32953">MTATEETPASSAVPASSASTASAVDAGGARPVIVDLSVPVDPEYWEPEPVRRKVIGHREGADLLGRSYAYLRAPNRLARWVSVLLHRLGRGVNHRDFPDGKGLSLMHYTLTTHTGTHMDAPWHYGDLTASGERARTICEVPLDWCHGDGVLLDLRAGPADQAVTATEIAAALGAIDYTIKPLDIVLLWTGGDTEIGTRGYFQRFRGVTREATAYLVERGVKVIGVDSFGFDAPFLRMLESYMDSGEVADLWPAHLYGREAEYCQLERLTNLGAIGRPHGFRVSCFPVKLAGGDAGWTRVVAHV</sequence>
<dbReference type="Pfam" id="PF04199">
    <property type="entry name" value="Cyclase"/>
    <property type="match status" value="1"/>
</dbReference>
<evidence type="ECO:0000313" key="2">
    <source>
        <dbReference type="Proteomes" id="UP000294257"/>
    </source>
</evidence>
<protein>
    <submittedName>
        <fullName evidence="1">Kynurenine formamidase</fullName>
    </submittedName>
</protein>